<evidence type="ECO:0000313" key="3">
    <source>
        <dbReference type="Proteomes" id="UP000294678"/>
    </source>
</evidence>
<protein>
    <recommendedName>
        <fullName evidence="4">DUF116 domain-containing protein</fullName>
    </recommendedName>
</protein>
<evidence type="ECO:0008006" key="4">
    <source>
        <dbReference type="Google" id="ProtNLM"/>
    </source>
</evidence>
<dbReference type="Pfam" id="PF01976">
    <property type="entry name" value="DUF116"/>
    <property type="match status" value="1"/>
</dbReference>
<dbReference type="EMBL" id="SOBG01000003">
    <property type="protein sequence ID" value="TDT71498.1"/>
    <property type="molecule type" value="Genomic_DNA"/>
</dbReference>
<dbReference type="PANTHER" id="PTHR43801:SF1">
    <property type="entry name" value="POLYPRENYL SYNTHETASE"/>
    <property type="match status" value="1"/>
</dbReference>
<dbReference type="AlphaFoldDB" id="A0AA46DZ36"/>
<proteinExistence type="predicted"/>
<dbReference type="InterPro" id="IPR002829">
    <property type="entry name" value="DUF116"/>
</dbReference>
<sequence length="183" mass="21059">MKKINIILIKILYSLYYIIILIFIKIRKEDYTNSNISEKFIQFNNKRVMKIIKNKKIKSNEIALLLPHCLQAYECTFKITSDIENCKECGKCVIDKIIKLKKKYGISVKVATGGTLARIFLKKHRPKLVIAVACERDLISGIYDSIPLLVYGIFNTRENGPCINTNVNVEEIETVIKTISEKE</sequence>
<evidence type="ECO:0000313" key="2">
    <source>
        <dbReference type="EMBL" id="TDT71498.1"/>
    </source>
</evidence>
<dbReference type="Proteomes" id="UP000294678">
    <property type="component" value="Unassembled WGS sequence"/>
</dbReference>
<dbReference type="PANTHER" id="PTHR43801">
    <property type="entry name" value="NUCLEOTIDE-BINDING PROTEIN-RELATED"/>
    <property type="match status" value="1"/>
</dbReference>
<dbReference type="PIRSF" id="PIRSF006594">
    <property type="entry name" value="UCP006594"/>
    <property type="match status" value="1"/>
</dbReference>
<evidence type="ECO:0000256" key="1">
    <source>
        <dbReference type="SAM" id="Phobius"/>
    </source>
</evidence>
<gene>
    <name evidence="2" type="ORF">EV215_0874</name>
</gene>
<accession>A0AA46DZ36</accession>
<organism evidence="2 3">
    <name type="scientific">Hypnocyclicus thermotrophus</name>
    <dbReference type="NCBI Taxonomy" id="1627895"/>
    <lineage>
        <taxon>Bacteria</taxon>
        <taxon>Fusobacteriati</taxon>
        <taxon>Fusobacteriota</taxon>
        <taxon>Fusobacteriia</taxon>
        <taxon>Fusobacteriales</taxon>
        <taxon>Fusobacteriaceae</taxon>
        <taxon>Hypnocyclicus</taxon>
    </lineage>
</organism>
<feature type="transmembrane region" description="Helical" evidence="1">
    <location>
        <begin position="6"/>
        <end position="24"/>
    </location>
</feature>
<keyword evidence="1" id="KW-0812">Transmembrane</keyword>
<name>A0AA46DZ36_9FUSO</name>
<keyword evidence="3" id="KW-1185">Reference proteome</keyword>
<keyword evidence="1" id="KW-0472">Membrane</keyword>
<reference evidence="2 3" key="1">
    <citation type="submission" date="2019-03" db="EMBL/GenBank/DDBJ databases">
        <title>Genomic Encyclopedia of Type Strains, Phase IV (KMG-IV): sequencing the most valuable type-strain genomes for metagenomic binning, comparative biology and taxonomic classification.</title>
        <authorList>
            <person name="Goeker M."/>
        </authorList>
    </citation>
    <scope>NUCLEOTIDE SEQUENCE [LARGE SCALE GENOMIC DNA]</scope>
    <source>
        <strain evidence="2 3">DSM 100055</strain>
    </source>
</reference>
<dbReference type="RefSeq" id="WP_134112765.1">
    <property type="nucleotide sequence ID" value="NZ_SOBG01000003.1"/>
</dbReference>
<keyword evidence="1" id="KW-1133">Transmembrane helix</keyword>
<comment type="caution">
    <text evidence="2">The sequence shown here is derived from an EMBL/GenBank/DDBJ whole genome shotgun (WGS) entry which is preliminary data.</text>
</comment>